<keyword evidence="9" id="KW-0472">Membrane</keyword>
<organism evidence="13 14">
    <name type="scientific">Paraconexibacter antarcticus</name>
    <dbReference type="NCBI Taxonomy" id="2949664"/>
    <lineage>
        <taxon>Bacteria</taxon>
        <taxon>Bacillati</taxon>
        <taxon>Actinomycetota</taxon>
        <taxon>Thermoleophilia</taxon>
        <taxon>Solirubrobacterales</taxon>
        <taxon>Paraconexibacteraceae</taxon>
        <taxon>Paraconexibacter</taxon>
    </lineage>
</organism>
<keyword evidence="9" id="KW-0812">Transmembrane</keyword>
<feature type="domain" description="Histidine kinase/HSP90-like ATPase" evidence="10">
    <location>
        <begin position="300"/>
        <end position="390"/>
    </location>
</feature>
<dbReference type="Pfam" id="PF23539">
    <property type="entry name" value="DUF7134"/>
    <property type="match status" value="1"/>
</dbReference>
<evidence type="ECO:0000313" key="14">
    <source>
        <dbReference type="Proteomes" id="UP001056035"/>
    </source>
</evidence>
<comment type="catalytic activity">
    <reaction evidence="1">
        <text>ATP + protein L-histidine = ADP + protein N-phospho-L-histidine.</text>
        <dbReference type="EC" id="2.7.13.3"/>
    </reaction>
</comment>
<evidence type="ECO:0000259" key="11">
    <source>
        <dbReference type="Pfam" id="PF07730"/>
    </source>
</evidence>
<accession>A0ABY5DUL1</accession>
<dbReference type="InterPro" id="IPR003594">
    <property type="entry name" value="HATPase_dom"/>
</dbReference>
<protein>
    <recommendedName>
        <fullName evidence="2">histidine kinase</fullName>
        <ecNumber evidence="2">2.7.13.3</ecNumber>
    </recommendedName>
</protein>
<evidence type="ECO:0000256" key="3">
    <source>
        <dbReference type="ARBA" id="ARBA00022553"/>
    </source>
</evidence>
<evidence type="ECO:0000256" key="2">
    <source>
        <dbReference type="ARBA" id="ARBA00012438"/>
    </source>
</evidence>
<evidence type="ECO:0000256" key="4">
    <source>
        <dbReference type="ARBA" id="ARBA00022679"/>
    </source>
</evidence>
<keyword evidence="6 13" id="KW-0418">Kinase</keyword>
<reference evidence="13 14" key="1">
    <citation type="submission" date="2022-06" db="EMBL/GenBank/DDBJ databases">
        <title>Paraconexibacter antarcticus.</title>
        <authorList>
            <person name="Kim C.S."/>
        </authorList>
    </citation>
    <scope>NUCLEOTIDE SEQUENCE [LARGE SCALE GENOMIC DNA]</scope>
    <source>
        <strain evidence="13 14">02-257</strain>
    </source>
</reference>
<keyword evidence="4" id="KW-0808">Transferase</keyword>
<keyword evidence="8" id="KW-0902">Two-component regulatory system</keyword>
<evidence type="ECO:0000259" key="12">
    <source>
        <dbReference type="Pfam" id="PF23539"/>
    </source>
</evidence>
<keyword evidence="14" id="KW-1185">Reference proteome</keyword>
<evidence type="ECO:0000313" key="13">
    <source>
        <dbReference type="EMBL" id="UTI65693.1"/>
    </source>
</evidence>
<dbReference type="Pfam" id="PF07730">
    <property type="entry name" value="HisKA_3"/>
    <property type="match status" value="1"/>
</dbReference>
<dbReference type="EMBL" id="CP098502">
    <property type="protein sequence ID" value="UTI65693.1"/>
    <property type="molecule type" value="Genomic_DNA"/>
</dbReference>
<feature type="transmembrane region" description="Helical" evidence="9">
    <location>
        <begin position="113"/>
        <end position="129"/>
    </location>
</feature>
<feature type="transmembrane region" description="Helical" evidence="9">
    <location>
        <begin position="12"/>
        <end position="30"/>
    </location>
</feature>
<dbReference type="Gene3D" id="3.30.565.10">
    <property type="entry name" value="Histidine kinase-like ATPase, C-terminal domain"/>
    <property type="match status" value="1"/>
</dbReference>
<gene>
    <name evidence="13" type="ORF">NBH00_05640</name>
</gene>
<dbReference type="GO" id="GO:0016301">
    <property type="term" value="F:kinase activity"/>
    <property type="evidence" value="ECO:0007669"/>
    <property type="project" value="UniProtKB-KW"/>
</dbReference>
<keyword evidence="7" id="KW-0067">ATP-binding</keyword>
<evidence type="ECO:0000256" key="7">
    <source>
        <dbReference type="ARBA" id="ARBA00022840"/>
    </source>
</evidence>
<dbReference type="Proteomes" id="UP001056035">
    <property type="component" value="Chromosome"/>
</dbReference>
<evidence type="ECO:0000256" key="6">
    <source>
        <dbReference type="ARBA" id="ARBA00022777"/>
    </source>
</evidence>
<dbReference type="PANTHER" id="PTHR24421:SF10">
    <property type="entry name" value="NITRATE_NITRITE SENSOR PROTEIN NARQ"/>
    <property type="match status" value="1"/>
</dbReference>
<dbReference type="EC" id="2.7.13.3" evidence="2"/>
<keyword evidence="9" id="KW-1133">Transmembrane helix</keyword>
<feature type="domain" description="Signal transduction histidine kinase subgroup 3 dimerisation and phosphoacceptor" evidence="11">
    <location>
        <begin position="188"/>
        <end position="253"/>
    </location>
</feature>
<feature type="transmembrane region" description="Helical" evidence="9">
    <location>
        <begin position="141"/>
        <end position="161"/>
    </location>
</feature>
<dbReference type="Pfam" id="PF02518">
    <property type="entry name" value="HATPase_c"/>
    <property type="match status" value="1"/>
</dbReference>
<feature type="transmembrane region" description="Helical" evidence="9">
    <location>
        <begin position="89"/>
        <end position="106"/>
    </location>
</feature>
<dbReference type="CDD" id="cd16917">
    <property type="entry name" value="HATPase_UhpB-NarQ-NarX-like"/>
    <property type="match status" value="1"/>
</dbReference>
<dbReference type="PANTHER" id="PTHR24421">
    <property type="entry name" value="NITRATE/NITRITE SENSOR PROTEIN NARX-RELATED"/>
    <property type="match status" value="1"/>
</dbReference>
<evidence type="ECO:0000256" key="8">
    <source>
        <dbReference type="ARBA" id="ARBA00023012"/>
    </source>
</evidence>
<dbReference type="InterPro" id="IPR050482">
    <property type="entry name" value="Sensor_HK_TwoCompSys"/>
</dbReference>
<feature type="domain" description="DUF7134" evidence="12">
    <location>
        <begin position="21"/>
        <end position="165"/>
    </location>
</feature>
<name>A0ABY5DUL1_9ACTN</name>
<feature type="transmembrane region" description="Helical" evidence="9">
    <location>
        <begin position="66"/>
        <end position="83"/>
    </location>
</feature>
<evidence type="ECO:0000256" key="1">
    <source>
        <dbReference type="ARBA" id="ARBA00000085"/>
    </source>
</evidence>
<keyword evidence="5" id="KW-0547">Nucleotide-binding</keyword>
<dbReference type="InterPro" id="IPR036890">
    <property type="entry name" value="HATPase_C_sf"/>
</dbReference>
<dbReference type="RefSeq" id="WP_254572372.1">
    <property type="nucleotide sequence ID" value="NZ_CP098502.1"/>
</dbReference>
<proteinExistence type="predicted"/>
<dbReference type="InterPro" id="IPR055558">
    <property type="entry name" value="DUF7134"/>
</dbReference>
<sequence>MARTLRPSRVIASDLVPAAVVAAIWEWNVFGTGGHLGTHVAGPRALAAASGVLVAVPLAFRRRQPLLACALVMAGIVAQAAASGRSPEGLQIIALWVLAPYSVAAYGRRREALVGLGLTLAAFAVYSVQNDDITSGRQSDRWAGAFFLILAVGAWLAGMAVRGRREAVALSAHATALAAEARLASTEERSRIARELHDIVAHNLSVVVVQAAGARAQGEARPADPTTLEKIERSGREALVEMRRLVGVLREDDGGGGELSPHPGLAQLPALVERIRAAGLTVDVMLEGDCSTLPPAVDLSAYRIVQEALTNTVRHAGPEALVRVALDRTRDALTIAVVDDGGRRPRTTPADVGGHGLIGMRERVAVFGGELDASPTADGGFAVRARLPVPNLAGS</sequence>
<keyword evidence="3" id="KW-0597">Phosphoprotein</keyword>
<dbReference type="SUPFAM" id="SSF55874">
    <property type="entry name" value="ATPase domain of HSP90 chaperone/DNA topoisomerase II/histidine kinase"/>
    <property type="match status" value="1"/>
</dbReference>
<feature type="transmembrane region" description="Helical" evidence="9">
    <location>
        <begin position="42"/>
        <end position="59"/>
    </location>
</feature>
<evidence type="ECO:0000256" key="5">
    <source>
        <dbReference type="ARBA" id="ARBA00022741"/>
    </source>
</evidence>
<evidence type="ECO:0000259" key="10">
    <source>
        <dbReference type="Pfam" id="PF02518"/>
    </source>
</evidence>
<dbReference type="InterPro" id="IPR011712">
    <property type="entry name" value="Sig_transdc_His_kin_sub3_dim/P"/>
</dbReference>
<dbReference type="Gene3D" id="1.20.5.1930">
    <property type="match status" value="1"/>
</dbReference>
<evidence type="ECO:0000256" key="9">
    <source>
        <dbReference type="SAM" id="Phobius"/>
    </source>
</evidence>